<proteinExistence type="predicted"/>
<keyword evidence="1" id="KW-0378">Hydrolase</keyword>
<name>A0ACD4DJB9_9NOCA</name>
<sequence length="305" mass="32573">MPELPSPQLSPRVARTLLRPVFRTALSPRWSFTTQRRLLELAAPLQRPPKDTVVRKVALAGRPAERITVGATERRTAILYLHGGAYTAGSPATHRSLAAHLAAAAESAVYVLDYRLAPEHRCPAAVDDAEAAYLELVSEHGFDVAGTAVAGDSAGGGLAAATIRRLIDRHGITPPALGLLSPWTDPGARDLPTVDDVVINTGWLYSSADAYLGDGGPTDPDYAPMHADPTGFPPTLIQVGTQEMFHPQVCRYAEKLRTAGVDVTLVEQPELWHVAALQASLVPEAAAAITDFGVFLRERMGARSV</sequence>
<reference evidence="1" key="1">
    <citation type="submission" date="2022-10" db="EMBL/GenBank/DDBJ databases">
        <title>Rhodococcus ferula Z13 complete genome.</title>
        <authorList>
            <person name="Long X."/>
            <person name="Zang M."/>
        </authorList>
    </citation>
    <scope>NUCLEOTIDE SEQUENCE</scope>
    <source>
        <strain evidence="1">Z13</strain>
    </source>
</reference>
<accession>A0ACD4DJB9</accession>
<protein>
    <submittedName>
        <fullName evidence="1">Alpha/beta hydrolase</fullName>
    </submittedName>
</protein>
<gene>
    <name evidence="1" type="ORF">OED52_05970</name>
</gene>
<evidence type="ECO:0000313" key="1">
    <source>
        <dbReference type="EMBL" id="UYP20089.1"/>
    </source>
</evidence>
<evidence type="ECO:0000313" key="2">
    <source>
        <dbReference type="Proteomes" id="UP001156484"/>
    </source>
</evidence>
<organism evidence="1 2">
    <name type="scientific">Rhodococcus sacchari</name>
    <dbReference type="NCBI Taxonomy" id="2962047"/>
    <lineage>
        <taxon>Bacteria</taxon>
        <taxon>Bacillati</taxon>
        <taxon>Actinomycetota</taxon>
        <taxon>Actinomycetes</taxon>
        <taxon>Mycobacteriales</taxon>
        <taxon>Nocardiaceae</taxon>
        <taxon>Rhodococcus</taxon>
    </lineage>
</organism>
<keyword evidence="2" id="KW-1185">Reference proteome</keyword>
<dbReference type="EMBL" id="CP107551">
    <property type="protein sequence ID" value="UYP20089.1"/>
    <property type="molecule type" value="Genomic_DNA"/>
</dbReference>
<dbReference type="Proteomes" id="UP001156484">
    <property type="component" value="Chromosome"/>
</dbReference>